<name>A0ABT0TRX3_9HELI</name>
<proteinExistence type="predicted"/>
<feature type="transmembrane region" description="Helical" evidence="1">
    <location>
        <begin position="20"/>
        <end position="38"/>
    </location>
</feature>
<gene>
    <name evidence="2" type="ORF">NCR95_00475</name>
</gene>
<protein>
    <submittedName>
        <fullName evidence="2">Uncharacterized protein</fullName>
    </submittedName>
</protein>
<evidence type="ECO:0000313" key="2">
    <source>
        <dbReference type="EMBL" id="MCL9818660.1"/>
    </source>
</evidence>
<evidence type="ECO:0000256" key="1">
    <source>
        <dbReference type="SAM" id="Phobius"/>
    </source>
</evidence>
<keyword evidence="1" id="KW-1133">Transmembrane helix</keyword>
<accession>A0ABT0TRX3</accession>
<dbReference type="EMBL" id="JAMOKX010000001">
    <property type="protein sequence ID" value="MCL9818660.1"/>
    <property type="molecule type" value="Genomic_DNA"/>
</dbReference>
<dbReference type="Proteomes" id="UP001057522">
    <property type="component" value="Unassembled WGS sequence"/>
</dbReference>
<evidence type="ECO:0000313" key="3">
    <source>
        <dbReference type="Proteomes" id="UP001057522"/>
    </source>
</evidence>
<reference evidence="2" key="1">
    <citation type="submission" date="2022-06" db="EMBL/GenBank/DDBJ databases">
        <title>Helicobacter colisuis sp. nov.</title>
        <authorList>
            <person name="Papic B."/>
            <person name="Gruntar I."/>
        </authorList>
    </citation>
    <scope>NUCLEOTIDE SEQUENCE</scope>
    <source>
        <strain evidence="2">11154-15</strain>
    </source>
</reference>
<dbReference type="RefSeq" id="WP_250603164.1">
    <property type="nucleotide sequence ID" value="NZ_JAMOKX010000001.1"/>
</dbReference>
<keyword evidence="1" id="KW-0472">Membrane</keyword>
<organism evidence="2 3">
    <name type="scientific">Helicobacter colisuis</name>
    <dbReference type="NCBI Taxonomy" id="2949739"/>
    <lineage>
        <taxon>Bacteria</taxon>
        <taxon>Pseudomonadati</taxon>
        <taxon>Campylobacterota</taxon>
        <taxon>Epsilonproteobacteria</taxon>
        <taxon>Campylobacterales</taxon>
        <taxon>Helicobacteraceae</taxon>
        <taxon>Helicobacter</taxon>
    </lineage>
</organism>
<keyword evidence="3" id="KW-1185">Reference proteome</keyword>
<comment type="caution">
    <text evidence="2">The sequence shown here is derived from an EMBL/GenBank/DDBJ whole genome shotgun (WGS) entry which is preliminary data.</text>
</comment>
<sequence length="45" mass="5104">MLKRVWKISHKLTKQSAIDIGALCRILVLGVKAFAMLVKIRKNLV</sequence>
<keyword evidence="1" id="KW-0812">Transmembrane</keyword>